<feature type="domain" description="Hemicentin-1-like von Willebrand factor A" evidence="5">
    <location>
        <begin position="257"/>
        <end position="338"/>
    </location>
</feature>
<feature type="non-terminal residue" evidence="7">
    <location>
        <position position="1"/>
    </location>
</feature>
<name>A0A8S2XZZ7_9BILA</name>
<dbReference type="Pfam" id="PF25106">
    <property type="entry name" value="VWA_4"/>
    <property type="match status" value="1"/>
</dbReference>
<evidence type="ECO:0000313" key="8">
    <source>
        <dbReference type="Proteomes" id="UP000676336"/>
    </source>
</evidence>
<dbReference type="PANTHER" id="PTHR14905:SF18">
    <property type="entry name" value="VON WILLEBRAND FACTOR A DOMAIN-CONTAINING 10, TANDEM DUPLICATE 1-RELATED"/>
    <property type="match status" value="1"/>
</dbReference>
<comment type="subcellular location">
    <subcellularLocation>
        <location evidence="1">Secreted</location>
    </subcellularLocation>
</comment>
<feature type="domain" description="VWA7 N-terminal" evidence="6">
    <location>
        <begin position="90"/>
        <end position="256"/>
    </location>
</feature>
<organism evidence="7 8">
    <name type="scientific">Rotaria magnacalcarata</name>
    <dbReference type="NCBI Taxonomy" id="392030"/>
    <lineage>
        <taxon>Eukaryota</taxon>
        <taxon>Metazoa</taxon>
        <taxon>Spiralia</taxon>
        <taxon>Gnathifera</taxon>
        <taxon>Rotifera</taxon>
        <taxon>Eurotatoria</taxon>
        <taxon>Bdelloidea</taxon>
        <taxon>Philodinida</taxon>
        <taxon>Philodinidae</taxon>
        <taxon>Rotaria</taxon>
    </lineage>
</organism>
<dbReference type="InterPro" id="IPR052577">
    <property type="entry name" value="VWA7"/>
</dbReference>
<proteinExistence type="predicted"/>
<accession>A0A8S2XZZ7</accession>
<evidence type="ECO:0000256" key="1">
    <source>
        <dbReference type="ARBA" id="ARBA00004613"/>
    </source>
</evidence>
<dbReference type="EMBL" id="CAJOBI010087429">
    <property type="protein sequence ID" value="CAF4525856.1"/>
    <property type="molecule type" value="Genomic_DNA"/>
</dbReference>
<dbReference type="InterPro" id="IPR056862">
    <property type="entry name" value="VWA7_N"/>
</dbReference>
<feature type="signal peptide" evidence="4">
    <location>
        <begin position="1"/>
        <end position="21"/>
    </location>
</feature>
<protein>
    <submittedName>
        <fullName evidence="7">Uncharacterized protein</fullName>
    </submittedName>
</protein>
<evidence type="ECO:0000256" key="4">
    <source>
        <dbReference type="SAM" id="SignalP"/>
    </source>
</evidence>
<evidence type="ECO:0000259" key="6">
    <source>
        <dbReference type="Pfam" id="PF25107"/>
    </source>
</evidence>
<dbReference type="InterPro" id="IPR056861">
    <property type="entry name" value="HMCN1-like_VWA"/>
</dbReference>
<dbReference type="Proteomes" id="UP000676336">
    <property type="component" value="Unassembled WGS sequence"/>
</dbReference>
<sequence length="622" mass="68058">MYRSVLLFTLAGLLLLTRSHCFDSGLSGQEKTTHFGLTECALLRITASYLKSIYGSTDLDNIADGTELCDDVETMFNRIQQETRRLGINSKLRFVIDQVCTSNVLVNLEEFTSPSSHFDNEAFIEGSLLIANRLADVQINLMRDSLSVFDARQSFGQAMHTLQDFYAHSNWVELGRRIPNPNISKGQIFDLYALEGFATCSNCTQQNCAENNILPEILNGQYLTSGYFDIYHTGSSKPKGKCSHGGPFDVTTETDAIALQVCEPNSIVYTFTDAPAKDYYLQPKVLARAIELKSKVFSFYVSPISPSGKRRRRRNVGEILDGSVDDDLATATGGATIGLNPDRDSNATAAFAIRNLFPKQTLLGITGSGTINRTFAIDANISRMQIDLTSSRSVLPSTSNSLHLIGPDGVSITPVLTADGTYFQLYTIENPQAGLWQISSSQSFSRTIEITIPETSNASTLTICRTVLSQPIKRESNNSYGPLLTAPTVNQSDLVIVTSCQNLRSSIQSATVELVNKVGQIISVSHASNVTETGPIIFPVLIPNTDFRMLITIKLTDGSIVQRQSDALISPTSILISITNQPYTFKNNSMIPIAFTISNQAQETLTIHMCVLDTLQILGVNG</sequence>
<evidence type="ECO:0000256" key="3">
    <source>
        <dbReference type="ARBA" id="ARBA00022729"/>
    </source>
</evidence>
<evidence type="ECO:0000256" key="2">
    <source>
        <dbReference type="ARBA" id="ARBA00022525"/>
    </source>
</evidence>
<evidence type="ECO:0000313" key="7">
    <source>
        <dbReference type="EMBL" id="CAF4525856.1"/>
    </source>
</evidence>
<keyword evidence="3 4" id="KW-0732">Signal</keyword>
<comment type="caution">
    <text evidence="7">The sequence shown here is derived from an EMBL/GenBank/DDBJ whole genome shotgun (WGS) entry which is preliminary data.</text>
</comment>
<gene>
    <name evidence="7" type="ORF">SMN809_LOCUS36006</name>
</gene>
<keyword evidence="2" id="KW-0964">Secreted</keyword>
<dbReference type="Pfam" id="PF25107">
    <property type="entry name" value="VWA7_N"/>
    <property type="match status" value="1"/>
</dbReference>
<dbReference type="AlphaFoldDB" id="A0A8S2XZZ7"/>
<evidence type="ECO:0000259" key="5">
    <source>
        <dbReference type="Pfam" id="PF25106"/>
    </source>
</evidence>
<feature type="chain" id="PRO_5035771875" evidence="4">
    <location>
        <begin position="22"/>
        <end position="622"/>
    </location>
</feature>
<dbReference type="PANTHER" id="PTHR14905">
    <property type="entry name" value="NG37"/>
    <property type="match status" value="1"/>
</dbReference>
<reference evidence="7" key="1">
    <citation type="submission" date="2021-02" db="EMBL/GenBank/DDBJ databases">
        <authorList>
            <person name="Nowell W R."/>
        </authorList>
    </citation>
    <scope>NUCLEOTIDE SEQUENCE</scope>
</reference>